<evidence type="ECO:0000256" key="1">
    <source>
        <dbReference type="SAM" id="MobiDB-lite"/>
    </source>
</evidence>
<dbReference type="VEuPathDB" id="FungiDB:GMDG_08727"/>
<evidence type="ECO:0000313" key="2">
    <source>
        <dbReference type="EMBL" id="OAF57598.1"/>
    </source>
</evidence>
<protein>
    <submittedName>
        <fullName evidence="2">Uncharacterized protein</fullName>
    </submittedName>
</protein>
<feature type="region of interest" description="Disordered" evidence="1">
    <location>
        <begin position="280"/>
        <end position="306"/>
    </location>
</feature>
<dbReference type="Proteomes" id="UP000077154">
    <property type="component" value="Unassembled WGS sequence"/>
</dbReference>
<organism evidence="2">
    <name type="scientific">Pseudogymnoascus destructans</name>
    <dbReference type="NCBI Taxonomy" id="655981"/>
    <lineage>
        <taxon>Eukaryota</taxon>
        <taxon>Fungi</taxon>
        <taxon>Dikarya</taxon>
        <taxon>Ascomycota</taxon>
        <taxon>Pezizomycotina</taxon>
        <taxon>Leotiomycetes</taxon>
        <taxon>Thelebolales</taxon>
        <taxon>Thelebolaceae</taxon>
        <taxon>Pseudogymnoascus</taxon>
    </lineage>
</organism>
<dbReference type="GeneID" id="36288780"/>
<dbReference type="OrthoDB" id="3555737at2759"/>
<dbReference type="EMBL" id="KV441399">
    <property type="protein sequence ID" value="OAF57598.1"/>
    <property type="molecule type" value="Genomic_DNA"/>
</dbReference>
<gene>
    <name evidence="2" type="ORF">VC83_05715</name>
</gene>
<dbReference type="AlphaFoldDB" id="A0A177A625"/>
<dbReference type="RefSeq" id="XP_024322886.1">
    <property type="nucleotide sequence ID" value="XM_024469330.1"/>
</dbReference>
<reference evidence="2" key="1">
    <citation type="submission" date="2016-03" db="EMBL/GenBank/DDBJ databases">
        <title>Updated assembly of Pseudogymnoascus destructans, the fungus causing white-nose syndrome of bats.</title>
        <authorList>
            <person name="Palmer J.M."/>
            <person name="Drees K.P."/>
            <person name="Foster J.T."/>
            <person name="Lindner D.L."/>
        </authorList>
    </citation>
    <scope>NUCLEOTIDE SEQUENCE [LARGE SCALE GENOMIC DNA]</scope>
    <source>
        <strain evidence="2">20631-21</strain>
    </source>
</reference>
<feature type="region of interest" description="Disordered" evidence="1">
    <location>
        <begin position="77"/>
        <end position="105"/>
    </location>
</feature>
<proteinExistence type="predicted"/>
<dbReference type="VEuPathDB" id="FungiDB:GMDG_08771"/>
<name>A0A177A625_9PEZI</name>
<accession>A0A177A625</accession>
<sequence>MRLRKQQKALKTRGVEMLRRGLKSLDELDEAEEKECREAEVKGTLLHSPSTAVSEGAAPDQDLFVALSPGFFDRLGVDGETPPKQNQYPDDRVGTHSATMPVPPPPGALTAAFRTLCMRCVRRKAKVGAGEPAHDCVWSASSSKCNHCVGQKANCVPMAWFLADEYQAIVDAETSTNPDPAAAKAAAAEAVRVANLTAANMPKFRSPAEASAYMESMALRNAVEDGLRRVRQAVTAVGRDTAALLEGQGSLLEGLESSLKGVGKSVVAAVDKVSVAVAAGPRGQKRKRGEEDGDEAAEGTFSAPIG</sequence>